<dbReference type="REBASE" id="23840">
    <property type="entry name" value="MmaPORF5030P"/>
</dbReference>
<comment type="caution">
    <text evidence="1">The sequence shown here is derived from an EMBL/GenBank/DDBJ whole genome shotgun (WGS) entry which is preliminary data.</text>
</comment>
<dbReference type="EMBL" id="AAWS01000002">
    <property type="protein sequence ID" value="EAY31523.1"/>
    <property type="molecule type" value="Genomic_DNA"/>
</dbReference>
<dbReference type="eggNOG" id="ENOG502Z7X8">
    <property type="taxonomic scope" value="Bacteria"/>
</dbReference>
<proteinExistence type="predicted"/>
<dbReference type="Proteomes" id="UP000004095">
    <property type="component" value="Unassembled WGS sequence"/>
</dbReference>
<evidence type="ECO:0000313" key="2">
    <source>
        <dbReference type="Proteomes" id="UP000004095"/>
    </source>
</evidence>
<sequence>MRLTQLETELKCRLGYPYRWGRKQNNYWDKATNFIYQTPHFDQLLKHFEQAFAQHPEKQQWLDYTLNRWFNFWSAQALEKVFCHASAGVRPASDPQDSEKDFFITNIPFDHKTTVFPQRYPHSLHYAHQHPETLLQWLYEHQSKGKRLHHKNRLFVVLYDTYEQNHWQLKAYLTWLKALVDYYVHHFDSSRLFRLPGAYGEAPILADIIWAIR</sequence>
<accession>A1ZCY4</accession>
<gene>
    <name evidence="1" type="ORF">M23134_05029</name>
</gene>
<dbReference type="OrthoDB" id="378656at2"/>
<dbReference type="RefSeq" id="WP_002693189.1">
    <property type="nucleotide sequence ID" value="NZ_AAWS01000002.1"/>
</dbReference>
<reference evidence="1 2" key="1">
    <citation type="submission" date="2007-01" db="EMBL/GenBank/DDBJ databases">
        <authorList>
            <person name="Haygood M."/>
            <person name="Podell S."/>
            <person name="Anderson C."/>
            <person name="Hopkinson B."/>
            <person name="Roe K."/>
            <person name="Barbeau K."/>
            <person name="Gaasterland T."/>
            <person name="Ferriera S."/>
            <person name="Johnson J."/>
            <person name="Kravitz S."/>
            <person name="Beeson K."/>
            <person name="Sutton G."/>
            <person name="Rogers Y.-H."/>
            <person name="Friedman R."/>
            <person name="Frazier M."/>
            <person name="Venter J.C."/>
        </authorList>
    </citation>
    <scope>NUCLEOTIDE SEQUENCE [LARGE SCALE GENOMIC DNA]</scope>
    <source>
        <strain evidence="1 2">ATCC 23134</strain>
    </source>
</reference>
<name>A1ZCY4_MICM2</name>
<evidence type="ECO:0000313" key="1">
    <source>
        <dbReference type="EMBL" id="EAY31523.1"/>
    </source>
</evidence>
<dbReference type="AlphaFoldDB" id="A1ZCY4"/>
<keyword evidence="2" id="KW-1185">Reference proteome</keyword>
<protein>
    <submittedName>
        <fullName evidence="1">Uncharacterized protein</fullName>
    </submittedName>
</protein>
<organism evidence="1 2">
    <name type="scientific">Microscilla marina ATCC 23134</name>
    <dbReference type="NCBI Taxonomy" id="313606"/>
    <lineage>
        <taxon>Bacteria</taxon>
        <taxon>Pseudomonadati</taxon>
        <taxon>Bacteroidota</taxon>
        <taxon>Cytophagia</taxon>
        <taxon>Cytophagales</taxon>
        <taxon>Microscillaceae</taxon>
        <taxon>Microscilla</taxon>
    </lineage>
</organism>